<protein>
    <submittedName>
        <fullName evidence="9">Telomere length regulator protein RIF1</fullName>
    </submittedName>
</protein>
<evidence type="ECO:0000259" key="8">
    <source>
        <dbReference type="Pfam" id="PF12231"/>
    </source>
</evidence>
<feature type="compositionally biased region" description="Basic and acidic residues" evidence="7">
    <location>
        <begin position="1236"/>
        <end position="1249"/>
    </location>
</feature>
<accession>A0ABX6EZA4</accession>
<reference evidence="9 10" key="2">
    <citation type="submission" date="2019-11" db="EMBL/GenBank/DDBJ databases">
        <authorList>
            <person name="Lu H."/>
        </authorList>
    </citation>
    <scope>NUCLEOTIDE SEQUENCE [LARGE SCALE GENOMIC DNA]</scope>
    <source>
        <strain evidence="9 10">FIM1</strain>
    </source>
</reference>
<keyword evidence="5" id="KW-0539">Nucleus</keyword>
<evidence type="ECO:0000256" key="1">
    <source>
        <dbReference type="ARBA" id="ARBA00004123"/>
    </source>
</evidence>
<dbReference type="Pfam" id="PF12231">
    <property type="entry name" value="Rif1_N"/>
    <property type="match status" value="1"/>
</dbReference>
<dbReference type="EMBL" id="CP015058">
    <property type="protein sequence ID" value="QGN16432.1"/>
    <property type="molecule type" value="Genomic_DNA"/>
</dbReference>
<evidence type="ECO:0000256" key="3">
    <source>
        <dbReference type="ARBA" id="ARBA00022454"/>
    </source>
</evidence>
<keyword evidence="10" id="KW-1185">Reference proteome</keyword>
<evidence type="ECO:0000256" key="6">
    <source>
        <dbReference type="ARBA" id="ARBA00023306"/>
    </source>
</evidence>
<feature type="domain" description="Telomere-associated protein Rif1 N-terminal" evidence="8">
    <location>
        <begin position="207"/>
        <end position="569"/>
    </location>
</feature>
<gene>
    <name evidence="9" type="primary">RIF1</name>
    <name evidence="9" type="ORF">FIM1_3145</name>
</gene>
<dbReference type="Proteomes" id="UP000422736">
    <property type="component" value="Chromosome 5"/>
</dbReference>
<reference evidence="9 10" key="1">
    <citation type="submission" date="2016-03" db="EMBL/GenBank/DDBJ databases">
        <title>How can Kluyveromyces marxianus grow so fast - potential evolutionary course in Saccharomyces Complex revealed by comparative genomics.</title>
        <authorList>
            <person name="Mo W."/>
            <person name="Lu W."/>
            <person name="Yang X."/>
            <person name="Qi J."/>
            <person name="Lv H."/>
        </authorList>
    </citation>
    <scope>NUCLEOTIDE SEQUENCE [LARGE SCALE GENOMIC DNA]</scope>
    <source>
        <strain evidence="9 10">FIM1</strain>
    </source>
</reference>
<feature type="region of interest" description="Disordered" evidence="7">
    <location>
        <begin position="1235"/>
        <end position="1268"/>
    </location>
</feature>
<keyword evidence="3" id="KW-0158">Chromosome</keyword>
<evidence type="ECO:0000313" key="10">
    <source>
        <dbReference type="Proteomes" id="UP000422736"/>
    </source>
</evidence>
<feature type="compositionally biased region" description="Polar residues" evidence="7">
    <location>
        <begin position="59"/>
        <end position="70"/>
    </location>
</feature>
<dbReference type="PANTHER" id="PTHR22928:SF3">
    <property type="entry name" value="TELOMERE-ASSOCIATED PROTEIN RIF1"/>
    <property type="match status" value="1"/>
</dbReference>
<keyword evidence="4" id="KW-0779">Telomere</keyword>
<feature type="compositionally biased region" description="Low complexity" evidence="7">
    <location>
        <begin position="1252"/>
        <end position="1268"/>
    </location>
</feature>
<dbReference type="InterPro" id="IPR022031">
    <property type="entry name" value="Rif1_N"/>
</dbReference>
<evidence type="ECO:0000256" key="7">
    <source>
        <dbReference type="SAM" id="MobiDB-lite"/>
    </source>
</evidence>
<evidence type="ECO:0000313" key="9">
    <source>
        <dbReference type="EMBL" id="QGN16432.1"/>
    </source>
</evidence>
<organism evidence="9 10">
    <name type="scientific">Kluyveromyces marxianus</name>
    <name type="common">Yeast</name>
    <name type="synonym">Candida kefyr</name>
    <dbReference type="NCBI Taxonomy" id="4911"/>
    <lineage>
        <taxon>Eukaryota</taxon>
        <taxon>Fungi</taxon>
        <taxon>Dikarya</taxon>
        <taxon>Ascomycota</taxon>
        <taxon>Saccharomycotina</taxon>
        <taxon>Saccharomycetes</taxon>
        <taxon>Saccharomycetales</taxon>
        <taxon>Saccharomycetaceae</taxon>
        <taxon>Kluyveromyces</taxon>
    </lineage>
</organism>
<feature type="compositionally biased region" description="Basic and acidic residues" evidence="7">
    <location>
        <begin position="72"/>
        <end position="85"/>
    </location>
</feature>
<proteinExistence type="predicted"/>
<feature type="region of interest" description="Disordered" evidence="7">
    <location>
        <begin position="52"/>
        <end position="131"/>
    </location>
</feature>
<feature type="compositionally biased region" description="Polar residues" evidence="7">
    <location>
        <begin position="115"/>
        <end position="131"/>
    </location>
</feature>
<evidence type="ECO:0000256" key="5">
    <source>
        <dbReference type="ARBA" id="ARBA00023242"/>
    </source>
</evidence>
<sequence>MTEPSKKTRSEGKIKALDVLDKHITQRSALKKTLTMNGQNVLALNENMTLNPAPALVPTTDNVYQRSPTPRNRRDIAIKRDRDTMDASPSPLSSPIRKGVSFSDQIESSPIEHQIASSPMRPSSMTKPPSKSILKQYSLKVERSSLRGSPRKPTHLSIDPFSPTFWPEGEILRMINPNNVAEFRKIIEGGIHVLNSGKARDFEIFASFNNIVPSMNGVILNDVVHHKIEVIIENLEPLLNISLTILKNLQNSLLLQLKKDPFKSRCYIQVVRFLTVIFSNFKVIKHLDGNLNLQLKFTEVLKKCEETLTHKNTSKVMVIYPLTLLKEEKFGQFYLPDAQIKHLVHSVFQMRYIDSSNVQCERLMVLKQFLQKYNKIMIKSLPEWFPVEIAGRYLAEEKLSSPKIRSCCNLLLLDLLRKSITSDKMVHDIHDLLSIPFNKIKTLPQFSEDANWGSMDANPCNLTLLEALCKKLKLLIDERDEYKLSMDYWLGIVGLLFNTPETMPLLLQPVGSMCLEVNSSLLQSQNKVACGTAIKSRRIINFMIVTNLTLDMGSTMLNGLLKIILEPFNPDNSEGLYEYLTFLFNGLMYLVCCDNRTMSPKKFEFLYKHILVPLFSDISDSQLRSTLGYQAQHIFSRILRSCSDDEGSSPRRSTGFQPLKALSTNGVDLTDFEPMDNAILENNWSSIVNLLKSIIDWSGFAPQNSLTSLQHLIRRAPSTIPMSQTCCTLLDLLSLILNKGKIDRNGDAFKTTIRTFAEKFELHLFDDDSIFLTHIFPMNGISEEEQFNLFKEILQQVKPFVKPLLLFGCFHSIENSLISNYTANIVGSMLLPTNMSDLEYKTLLKIVNKTPIPEIIDNLFTWLRKTGKWKSLANELNLSSWDDHLFANFIQKWLQEQKNTWSEETINMISESLWRRPEAFKQLSSILINSGQIQLIKDTLTKNPDIIDDISLLGDLPLLEVLPKPLVISSFTHINQYDDVIKTKLFLCACAQEEYEVIRANLKLLHQLLVPTDDDVSLNNDRNVIIDLLIKYSISNKFYDLVSMVIEVCLLRKDVDRIIEIFSHHQITFSVLEAKIIAMMVNNIGKLNSELIEYLRNVFISGESSYGIAIMEELLKETKYQVFNVLREDVLKFSFNNDHKLTENEKERLKKIFPLIVDYYVEDNSKSLIDIMKIILNIMKTSKDKQYGTSLVVMFLNHSEFKIQGNKTLMKKLNVYKANAKRLATIRKYQFISPNETRDSPAQKPDVIEPKTTSTTTPITNNIHSNTTNDLNILSVQRESEAQQKPPSKVEAPEIDCESASAICKVTMPETKVRSSEPTLNAKKCDGPNAQKIFIKKEMSPSDISVSLNGTEENESSNLPVKIPIFNPFGSDIVKLEDEIRSGVPVPLKRSRDFSERDTQKMKKNKENEYPPLKIQKLVDNLSQVSKDDVNALKEEDRRILRKAICSFMLELEK</sequence>
<evidence type="ECO:0000256" key="4">
    <source>
        <dbReference type="ARBA" id="ARBA00022895"/>
    </source>
</evidence>
<name>A0ABX6EZA4_KLUMA</name>
<dbReference type="PANTHER" id="PTHR22928">
    <property type="entry name" value="TELOMERE-ASSOCIATED PROTEIN RIF1"/>
    <property type="match status" value="1"/>
</dbReference>
<evidence type="ECO:0000256" key="2">
    <source>
        <dbReference type="ARBA" id="ARBA00004574"/>
    </source>
</evidence>
<keyword evidence="6" id="KW-0131">Cell cycle</keyword>
<comment type="subcellular location">
    <subcellularLocation>
        <location evidence="2">Chromosome</location>
        <location evidence="2">Telomere</location>
    </subcellularLocation>
    <subcellularLocation>
        <location evidence="1">Nucleus</location>
    </subcellularLocation>
</comment>